<dbReference type="EMBL" id="FMHU01000002">
    <property type="protein sequence ID" value="SCL25355.1"/>
    <property type="molecule type" value="Genomic_DNA"/>
</dbReference>
<keyword evidence="2" id="KW-0560">Oxidoreductase</keyword>
<accession>A0A1C6S7B4</accession>
<proteinExistence type="predicted"/>
<dbReference type="Proteomes" id="UP000198906">
    <property type="component" value="Unassembled WGS sequence"/>
</dbReference>
<comment type="cofactor">
    <cofactor evidence="1">
        <name>Fe(2+)</name>
        <dbReference type="ChEBI" id="CHEBI:29033"/>
    </cofactor>
</comment>
<feature type="domain" description="TauD/TfdA-like" evidence="5">
    <location>
        <begin position="28"/>
        <end position="315"/>
    </location>
</feature>
<evidence type="ECO:0000256" key="4">
    <source>
        <dbReference type="ARBA" id="ARBA00023194"/>
    </source>
</evidence>
<evidence type="ECO:0000313" key="7">
    <source>
        <dbReference type="Proteomes" id="UP000198906"/>
    </source>
</evidence>
<organism evidence="6 7">
    <name type="scientific">Micromonospora inyonensis</name>
    <dbReference type="NCBI Taxonomy" id="47866"/>
    <lineage>
        <taxon>Bacteria</taxon>
        <taxon>Bacillati</taxon>
        <taxon>Actinomycetota</taxon>
        <taxon>Actinomycetes</taxon>
        <taxon>Micromonosporales</taxon>
        <taxon>Micromonosporaceae</taxon>
        <taxon>Micromonospora</taxon>
    </lineage>
</organism>
<evidence type="ECO:0000259" key="5">
    <source>
        <dbReference type="Pfam" id="PF02668"/>
    </source>
</evidence>
<evidence type="ECO:0000256" key="2">
    <source>
        <dbReference type="ARBA" id="ARBA00023002"/>
    </source>
</evidence>
<protein>
    <submittedName>
        <fullName evidence="6">Taurine dioxygenase, alpha-ketoglutarate-dependent</fullName>
    </submittedName>
</protein>
<name>A0A1C6S7B4_9ACTN</name>
<dbReference type="InterPro" id="IPR003819">
    <property type="entry name" value="TauD/TfdA-like"/>
</dbReference>
<reference evidence="7" key="1">
    <citation type="submission" date="2016-06" db="EMBL/GenBank/DDBJ databases">
        <authorList>
            <person name="Varghese N."/>
        </authorList>
    </citation>
    <scope>NUCLEOTIDE SEQUENCE [LARGE SCALE GENOMIC DNA]</scope>
    <source>
        <strain evidence="7">DSM 46123</strain>
    </source>
</reference>
<keyword evidence="6" id="KW-0223">Dioxygenase</keyword>
<keyword evidence="7" id="KW-1185">Reference proteome</keyword>
<dbReference type="GO" id="GO:0051213">
    <property type="term" value="F:dioxygenase activity"/>
    <property type="evidence" value="ECO:0007669"/>
    <property type="project" value="UniProtKB-KW"/>
</dbReference>
<evidence type="ECO:0000256" key="1">
    <source>
        <dbReference type="ARBA" id="ARBA00001954"/>
    </source>
</evidence>
<dbReference type="SUPFAM" id="SSF51197">
    <property type="entry name" value="Clavaminate synthase-like"/>
    <property type="match status" value="1"/>
</dbReference>
<dbReference type="STRING" id="47866.GA0074694_4197"/>
<evidence type="ECO:0000256" key="3">
    <source>
        <dbReference type="ARBA" id="ARBA00023004"/>
    </source>
</evidence>
<sequence length="338" mass="37313">MGSAGTRLEVVQRAGRPATVHVTGIGTIDAARSWLADTRDDLRAALDEHGVLFLRGLPVRGVEDFAVVRDGVVSRRAPYQEKATPRSDFGDDVFSSTDLPPAQRIRQHNENSYTITFPGTLIFACLVAPERGGATPTADCRRVLELIPDDLVRRFREQGWVLRRNYSEHLSLPWRTSFGTDSAEEVERYCAANLISCEWGQDGSLHTTQLRPAVLHHPRTDEAVWFNHVAFWNRYSLDDSIREVLESELGEDGLPFATMLGDGTTLTRDEVGAINAAYDKATVRETWQPGDVMIVDNILASHGREAFQGDRRILVAMGDAVEVTACRSTVAAAAGPKI</sequence>
<dbReference type="InterPro" id="IPR042098">
    <property type="entry name" value="TauD-like_sf"/>
</dbReference>
<dbReference type="PANTHER" id="PTHR10696">
    <property type="entry name" value="GAMMA-BUTYROBETAINE HYDROXYLASE-RELATED"/>
    <property type="match status" value="1"/>
</dbReference>
<keyword evidence="4" id="KW-0045">Antibiotic biosynthesis</keyword>
<dbReference type="GO" id="GO:0017000">
    <property type="term" value="P:antibiotic biosynthetic process"/>
    <property type="evidence" value="ECO:0007669"/>
    <property type="project" value="UniProtKB-KW"/>
</dbReference>
<dbReference type="Gene3D" id="3.60.130.10">
    <property type="entry name" value="Clavaminate synthase-like"/>
    <property type="match status" value="1"/>
</dbReference>
<keyword evidence="3" id="KW-0408">Iron</keyword>
<dbReference type="PANTHER" id="PTHR10696:SF56">
    <property type="entry name" value="TAUD_TFDA-LIKE DOMAIN-CONTAINING PROTEIN"/>
    <property type="match status" value="1"/>
</dbReference>
<dbReference type="AlphaFoldDB" id="A0A1C6S7B4"/>
<evidence type="ECO:0000313" key="6">
    <source>
        <dbReference type="EMBL" id="SCL25355.1"/>
    </source>
</evidence>
<gene>
    <name evidence="6" type="ORF">GA0074694_4197</name>
</gene>
<dbReference type="InterPro" id="IPR050411">
    <property type="entry name" value="AlphaKG_dependent_hydroxylases"/>
</dbReference>
<dbReference type="RefSeq" id="WP_091460863.1">
    <property type="nucleotide sequence ID" value="NZ_FMHU01000002.1"/>
</dbReference>
<dbReference type="Pfam" id="PF02668">
    <property type="entry name" value="TauD"/>
    <property type="match status" value="1"/>
</dbReference>